<protein>
    <submittedName>
        <fullName evidence="1">Uncharacterized protein</fullName>
    </submittedName>
</protein>
<proteinExistence type="predicted"/>
<name>A0A8S2VKS8_9BILA</name>
<accession>A0A8S2VKS8</accession>
<feature type="non-terminal residue" evidence="1">
    <location>
        <position position="1"/>
    </location>
</feature>
<comment type="caution">
    <text evidence="1">The sequence shown here is derived from an EMBL/GenBank/DDBJ whole genome shotgun (WGS) entry which is preliminary data.</text>
</comment>
<sequence length="53" mass="5812">MNNFCTTINLTSVAIIVVSGLFKADINNWHIPISQIRQNQSIGLAGYGGFLPY</sequence>
<dbReference type="AlphaFoldDB" id="A0A8S2VKS8"/>
<evidence type="ECO:0000313" key="2">
    <source>
        <dbReference type="Proteomes" id="UP000676336"/>
    </source>
</evidence>
<dbReference type="EMBL" id="CAJOBI010051864">
    <property type="protein sequence ID" value="CAF4375869.1"/>
    <property type="molecule type" value="Genomic_DNA"/>
</dbReference>
<dbReference type="Proteomes" id="UP000676336">
    <property type="component" value="Unassembled WGS sequence"/>
</dbReference>
<organism evidence="1 2">
    <name type="scientific">Rotaria magnacalcarata</name>
    <dbReference type="NCBI Taxonomy" id="392030"/>
    <lineage>
        <taxon>Eukaryota</taxon>
        <taxon>Metazoa</taxon>
        <taxon>Spiralia</taxon>
        <taxon>Gnathifera</taxon>
        <taxon>Rotifera</taxon>
        <taxon>Eurotatoria</taxon>
        <taxon>Bdelloidea</taxon>
        <taxon>Philodinida</taxon>
        <taxon>Philodinidae</taxon>
        <taxon>Rotaria</taxon>
    </lineage>
</organism>
<evidence type="ECO:0000313" key="1">
    <source>
        <dbReference type="EMBL" id="CAF4375869.1"/>
    </source>
</evidence>
<reference evidence="1" key="1">
    <citation type="submission" date="2021-02" db="EMBL/GenBank/DDBJ databases">
        <authorList>
            <person name="Nowell W R."/>
        </authorList>
    </citation>
    <scope>NUCLEOTIDE SEQUENCE</scope>
</reference>
<gene>
    <name evidence="1" type="ORF">SMN809_LOCUS29351</name>
</gene>